<feature type="compositionally biased region" description="Acidic residues" evidence="1">
    <location>
        <begin position="835"/>
        <end position="850"/>
    </location>
</feature>
<dbReference type="OrthoDB" id="2536795at2759"/>
<evidence type="ECO:0008006" key="4">
    <source>
        <dbReference type="Google" id="ProtNLM"/>
    </source>
</evidence>
<organism evidence="2 3">
    <name type="scientific">Gomphillus americanus</name>
    <dbReference type="NCBI Taxonomy" id="1940652"/>
    <lineage>
        <taxon>Eukaryota</taxon>
        <taxon>Fungi</taxon>
        <taxon>Dikarya</taxon>
        <taxon>Ascomycota</taxon>
        <taxon>Pezizomycotina</taxon>
        <taxon>Lecanoromycetes</taxon>
        <taxon>OSLEUM clade</taxon>
        <taxon>Ostropomycetidae</taxon>
        <taxon>Ostropales</taxon>
        <taxon>Graphidaceae</taxon>
        <taxon>Gomphilloideae</taxon>
        <taxon>Gomphillus</taxon>
    </lineage>
</organism>
<keyword evidence="3" id="KW-1185">Reference proteome</keyword>
<feature type="compositionally biased region" description="Low complexity" evidence="1">
    <location>
        <begin position="385"/>
        <end position="395"/>
    </location>
</feature>
<name>A0A8H3IAM9_9LECA</name>
<feature type="compositionally biased region" description="Low complexity" evidence="1">
    <location>
        <begin position="530"/>
        <end position="549"/>
    </location>
</feature>
<feature type="compositionally biased region" description="Polar residues" evidence="1">
    <location>
        <begin position="519"/>
        <end position="529"/>
    </location>
</feature>
<feature type="region of interest" description="Disordered" evidence="1">
    <location>
        <begin position="115"/>
        <end position="134"/>
    </location>
</feature>
<evidence type="ECO:0000313" key="3">
    <source>
        <dbReference type="Proteomes" id="UP000664169"/>
    </source>
</evidence>
<dbReference type="GO" id="GO:0006355">
    <property type="term" value="P:regulation of DNA-templated transcription"/>
    <property type="evidence" value="ECO:0007669"/>
    <property type="project" value="InterPro"/>
</dbReference>
<feature type="region of interest" description="Disordered" evidence="1">
    <location>
        <begin position="315"/>
        <end position="365"/>
    </location>
</feature>
<feature type="compositionally biased region" description="Low complexity" evidence="1">
    <location>
        <begin position="500"/>
        <end position="511"/>
    </location>
</feature>
<feature type="compositionally biased region" description="Basic and acidic residues" evidence="1">
    <location>
        <begin position="399"/>
        <end position="408"/>
    </location>
</feature>
<feature type="region of interest" description="Disordered" evidence="1">
    <location>
        <begin position="770"/>
        <end position="852"/>
    </location>
</feature>
<dbReference type="Pfam" id="PF09421">
    <property type="entry name" value="FRQ"/>
    <property type="match status" value="1"/>
</dbReference>
<dbReference type="GO" id="GO:0005737">
    <property type="term" value="C:cytoplasm"/>
    <property type="evidence" value="ECO:0007669"/>
    <property type="project" value="InterPro"/>
</dbReference>
<feature type="compositionally biased region" description="Acidic residues" evidence="1">
    <location>
        <begin position="794"/>
        <end position="813"/>
    </location>
</feature>
<feature type="region of interest" description="Disordered" evidence="1">
    <location>
        <begin position="498"/>
        <end position="555"/>
    </location>
</feature>
<feature type="compositionally biased region" description="Polar residues" evidence="1">
    <location>
        <begin position="1"/>
        <end position="13"/>
    </location>
</feature>
<evidence type="ECO:0000313" key="2">
    <source>
        <dbReference type="EMBL" id="CAF9911318.1"/>
    </source>
</evidence>
<dbReference type="GO" id="GO:0007623">
    <property type="term" value="P:circadian rhythm"/>
    <property type="evidence" value="ECO:0007669"/>
    <property type="project" value="InterPro"/>
</dbReference>
<evidence type="ECO:0000256" key="1">
    <source>
        <dbReference type="SAM" id="MobiDB-lite"/>
    </source>
</evidence>
<dbReference type="GO" id="GO:0005634">
    <property type="term" value="C:nucleus"/>
    <property type="evidence" value="ECO:0007669"/>
    <property type="project" value="InterPro"/>
</dbReference>
<feature type="compositionally biased region" description="Basic and acidic residues" evidence="1">
    <location>
        <begin position="316"/>
        <end position="325"/>
    </location>
</feature>
<dbReference type="InterPro" id="IPR018554">
    <property type="entry name" value="FRQ"/>
</dbReference>
<feature type="region of interest" description="Disordered" evidence="1">
    <location>
        <begin position="1"/>
        <end position="22"/>
    </location>
</feature>
<feature type="compositionally biased region" description="Basic and acidic residues" evidence="1">
    <location>
        <begin position="339"/>
        <end position="360"/>
    </location>
</feature>
<feature type="region of interest" description="Disordered" evidence="1">
    <location>
        <begin position="380"/>
        <end position="408"/>
    </location>
</feature>
<dbReference type="EMBL" id="CAJPDQ010000006">
    <property type="protein sequence ID" value="CAF9911318.1"/>
    <property type="molecule type" value="Genomic_DNA"/>
</dbReference>
<reference evidence="2" key="1">
    <citation type="submission" date="2021-03" db="EMBL/GenBank/DDBJ databases">
        <authorList>
            <person name="Tagirdzhanova G."/>
        </authorList>
    </citation>
    <scope>NUCLEOTIDE SEQUENCE</scope>
</reference>
<sequence length="917" mass="100329">METTTTKRGNTGNARRVSAKDSVCVRKGPVKAGSNSLGVFSNLAATGEPGLYRKNIDWQDAESAETWFDDSNKNVSSERGQRFYADEDPPFFLRNKSSSNESLPILPKTATQAANRLPRDHPNPASLLSRNQGVESSSEDFRSVIDDLTIENRKLKKRLRKFERVHCGDLQNDKLFEIRVHGLPASKKRKLEKALQEFALSLGDTPDEEPSAFAQNLAKVATKKPNLHHNASSSGTSNSRTFADSAYASMSNSSNIHLSRGDSNQGSIATQANDQAVRSYLKSLSRGLLPKRLPVLTETTKKQVVVQRLEQLFTGSRDRSSKDSQSKQQQEVSQSAATADRKTSEAKGQRITREGRRESKILTTEEEMKIGPKLFALERADTESSEATTTSSDATPDQRPTRPLDLDPSRAQVSEDNIEYMKHLGFGSPLMQADKTLDDDEGWIYLNLLTGMAQLHILNVTPEFVRSAVRDVSTQFELSPDGTRIRWKGGKGPTLMSCDSGELSAHSSSSSFDVAIAPTDNSRSGKSAENQSGSGSGNNHLSNNQSSNGRPSGYGALYKRRPLFLSQTNPVESHQYRPLFYYDNHSDDSGGHSYDEKDSTLSSGPNNSASNNQSGDPGNANNGKKASHLRAGKPIDPIIFYNKAKFYTDLSKDDESMPYNCPLYTKVSKSVVGIGGASNDSDYEDKGPISKPQAALAVPSLETLNNPLPLGGLVDGTQTWPSDEVAQPPIRFEASGIGGVVPGDHFAIDVEMLVERPAFSKKISSKIVSSKTTEMLPSKLPPPSYAFLPFSTSSDDDIDQSDEDEDINMDDEDTHERDIKSYIPPRFLNSFSSEESNENEEDDATSDDSSIDMLAHAREAEPDVIAAAEREFDDNISSSEEDQIMDIAPPASSIVATLGDQSFEREECPEKYGPVPS</sequence>
<dbReference type="AlphaFoldDB" id="A0A8H3IAM9"/>
<accession>A0A8H3IAM9</accession>
<gene>
    <name evidence="2" type="ORF">GOMPHAMPRED_007372</name>
</gene>
<feature type="region of interest" description="Disordered" evidence="1">
    <location>
        <begin position="582"/>
        <end position="629"/>
    </location>
</feature>
<proteinExistence type="predicted"/>
<feature type="compositionally biased region" description="Low complexity" evidence="1">
    <location>
        <begin position="326"/>
        <end position="335"/>
    </location>
</feature>
<feature type="compositionally biased region" description="Basic and acidic residues" evidence="1">
    <location>
        <begin position="584"/>
        <end position="599"/>
    </location>
</feature>
<dbReference type="Proteomes" id="UP000664169">
    <property type="component" value="Unassembled WGS sequence"/>
</dbReference>
<feature type="compositionally biased region" description="Polar residues" evidence="1">
    <location>
        <begin position="600"/>
        <end position="624"/>
    </location>
</feature>
<comment type="caution">
    <text evidence="2">The sequence shown here is derived from an EMBL/GenBank/DDBJ whole genome shotgun (WGS) entry which is preliminary data.</text>
</comment>
<protein>
    <recommendedName>
        <fullName evidence="4">Frequency clock protein</fullName>
    </recommendedName>
</protein>